<dbReference type="Gene3D" id="3.60.10.10">
    <property type="entry name" value="Endonuclease/exonuclease/phosphatase"/>
    <property type="match status" value="1"/>
</dbReference>
<dbReference type="Pfam" id="PF03372">
    <property type="entry name" value="Exo_endo_phos"/>
    <property type="match status" value="1"/>
</dbReference>
<dbReference type="PROSITE" id="PS50878">
    <property type="entry name" value="RT_POL"/>
    <property type="match status" value="1"/>
</dbReference>
<dbReference type="AlphaFoldDB" id="A0AA88YHN3"/>
<sequence>MDVHPNPGPDDVVSIFHLNIRSLRNKISYLSDIASEYDIICITESHLDDRVSSSDLVIDGFNPNPIRLDRTAHGGGIVVYVSNRIYAQRVSNLEIPNTEMVWLDIVFPHYSFLLCCVYRPPNSRNEFWDNFTLSIENATCLNQNIIITGDLNTDLLSQNPSKITDILDMFQFTNVIHGFTRFGVTRNSLLDLALVRECSIQQSEIIDIDRSISDHNATLVDVSVKSNFKHVYKRKIWIYKNANFDQMNFDISNFDWENYMFGEGEDLDKATELFTRKFLDLAKIHIPSKLVTIRPTDKPWFNSELRLEIRKRDRLRKRSTNGSTIVKENYRKQRNHVNNMKKAAKQNYFLDLYDNINSFSTGNQKDFWKMIHSLIKENSNFISIPPLLDPNTDEISINDKEKAGILNDYFASISNIEDNMTDEPNFDNRSENVLDNITIDQNEIEDIIGSLKPNKASGIDEISHQMLKGTKNTISKPLQILFNKCLTKSIFPSLWKRSKIMPIFKKGDKHIPSNYRPISLLSTVGKLFERLIHKQIHNFMMENNLIYKLQSGFLPKNSTIYQLIEIYNTVCMNLEKGEFTCMVFCDVSKAFDRVWHRGLLIKMRGHGIGGSLLSFFENYLSDRLQSVFINNSTSDFRSVNAGVPQGSVLGPFLFLLYVNDIADTLCNIARLFADDTSISASSTDIDEIKQTLDSDLKSLNEWSIKWKVAFNPSKTEILLIGNRNESITLEFYDTLISSSFSHKHLGLTFSSNAKWSLHIDNICKSALKEINVLRKLKFTLSRKALTKIYTTFILPLLEYACEVWDGLSVTDEEKLEKIQLQAARIVTGLPLFASREALYFETGWETLKDRRKRRKLTLFHKIYHRNTPQYLHDIIQPLVRRNTYNVRNNDDFHLPNYRLQSTRISFFPSTVKLWNDLEPDIRHNSNFHQFRNHLRAERDVYKVPNYFYVGDRKYNVILTRLRNMCSNLNYDLFRVNLTNTPICFCGWREENVSHYLLECRLYQTQRNNLYYKLHDFSPLDLETLLFGNEEILSEKQNETILLAVQDYIKQTKRFL</sequence>
<dbReference type="GO" id="GO:0031012">
    <property type="term" value="C:extracellular matrix"/>
    <property type="evidence" value="ECO:0007669"/>
    <property type="project" value="TreeGrafter"/>
</dbReference>
<dbReference type="EMBL" id="VSWD01000003">
    <property type="protein sequence ID" value="KAK3105733.1"/>
    <property type="molecule type" value="Genomic_DNA"/>
</dbReference>
<name>A0AA88YHN3_PINIB</name>
<dbReference type="Pfam" id="PF00078">
    <property type="entry name" value="RVT_1"/>
    <property type="match status" value="1"/>
</dbReference>
<proteinExistence type="predicted"/>
<dbReference type="PANTHER" id="PTHR33395">
    <property type="entry name" value="TRANSCRIPTASE, PUTATIVE-RELATED-RELATED"/>
    <property type="match status" value="1"/>
</dbReference>
<evidence type="ECO:0000259" key="1">
    <source>
        <dbReference type="PROSITE" id="PS50878"/>
    </source>
</evidence>
<dbReference type="SUPFAM" id="SSF56672">
    <property type="entry name" value="DNA/RNA polymerases"/>
    <property type="match status" value="1"/>
</dbReference>
<evidence type="ECO:0000313" key="3">
    <source>
        <dbReference type="Proteomes" id="UP001186944"/>
    </source>
</evidence>
<keyword evidence="3" id="KW-1185">Reference proteome</keyword>
<evidence type="ECO:0000313" key="2">
    <source>
        <dbReference type="EMBL" id="KAK3105733.1"/>
    </source>
</evidence>
<gene>
    <name evidence="2" type="ORF">FSP39_004493</name>
</gene>
<dbReference type="InterPro" id="IPR000477">
    <property type="entry name" value="RT_dom"/>
</dbReference>
<dbReference type="InterPro" id="IPR043502">
    <property type="entry name" value="DNA/RNA_pol_sf"/>
</dbReference>
<feature type="domain" description="Reverse transcriptase" evidence="1">
    <location>
        <begin position="484"/>
        <end position="736"/>
    </location>
</feature>
<dbReference type="InterPro" id="IPR005135">
    <property type="entry name" value="Endo/exonuclease/phosphatase"/>
</dbReference>
<dbReference type="GO" id="GO:0007508">
    <property type="term" value="P:larval heart development"/>
    <property type="evidence" value="ECO:0007669"/>
    <property type="project" value="TreeGrafter"/>
</dbReference>
<protein>
    <recommendedName>
        <fullName evidence="1">Reverse transcriptase domain-containing protein</fullName>
    </recommendedName>
</protein>
<dbReference type="SUPFAM" id="SSF56219">
    <property type="entry name" value="DNase I-like"/>
    <property type="match status" value="1"/>
</dbReference>
<dbReference type="Proteomes" id="UP001186944">
    <property type="component" value="Unassembled WGS sequence"/>
</dbReference>
<dbReference type="CDD" id="cd01650">
    <property type="entry name" value="RT_nLTR_like"/>
    <property type="match status" value="1"/>
</dbReference>
<dbReference type="GO" id="GO:0061343">
    <property type="term" value="P:cell adhesion involved in heart morphogenesis"/>
    <property type="evidence" value="ECO:0007669"/>
    <property type="project" value="TreeGrafter"/>
</dbReference>
<dbReference type="PANTHER" id="PTHR33395:SF22">
    <property type="entry name" value="REVERSE TRANSCRIPTASE DOMAIN-CONTAINING PROTEIN"/>
    <property type="match status" value="1"/>
</dbReference>
<reference evidence="2" key="1">
    <citation type="submission" date="2019-08" db="EMBL/GenBank/DDBJ databases">
        <title>The improved chromosome-level genome for the pearl oyster Pinctada fucata martensii using PacBio sequencing and Hi-C.</title>
        <authorList>
            <person name="Zheng Z."/>
        </authorList>
    </citation>
    <scope>NUCLEOTIDE SEQUENCE</scope>
    <source>
        <strain evidence="2">ZZ-2019</strain>
        <tissue evidence="2">Adductor muscle</tissue>
    </source>
</reference>
<dbReference type="InterPro" id="IPR036691">
    <property type="entry name" value="Endo/exonu/phosph_ase_sf"/>
</dbReference>
<comment type="caution">
    <text evidence="2">The sequence shown here is derived from an EMBL/GenBank/DDBJ whole genome shotgun (WGS) entry which is preliminary data.</text>
</comment>
<organism evidence="2 3">
    <name type="scientific">Pinctada imbricata</name>
    <name type="common">Atlantic pearl-oyster</name>
    <name type="synonym">Pinctada martensii</name>
    <dbReference type="NCBI Taxonomy" id="66713"/>
    <lineage>
        <taxon>Eukaryota</taxon>
        <taxon>Metazoa</taxon>
        <taxon>Spiralia</taxon>
        <taxon>Lophotrochozoa</taxon>
        <taxon>Mollusca</taxon>
        <taxon>Bivalvia</taxon>
        <taxon>Autobranchia</taxon>
        <taxon>Pteriomorphia</taxon>
        <taxon>Pterioida</taxon>
        <taxon>Pterioidea</taxon>
        <taxon>Pteriidae</taxon>
        <taxon>Pinctada</taxon>
    </lineage>
</organism>
<dbReference type="GO" id="GO:0003824">
    <property type="term" value="F:catalytic activity"/>
    <property type="evidence" value="ECO:0007669"/>
    <property type="project" value="InterPro"/>
</dbReference>
<accession>A0AA88YHN3</accession>